<evidence type="ECO:0000256" key="6">
    <source>
        <dbReference type="ARBA" id="ARBA00023180"/>
    </source>
</evidence>
<comment type="subunit">
    <text evidence="2">Monomer.</text>
</comment>
<evidence type="ECO:0000256" key="4">
    <source>
        <dbReference type="ARBA" id="ARBA00022801"/>
    </source>
</evidence>
<evidence type="ECO:0000256" key="5">
    <source>
        <dbReference type="ARBA" id="ARBA00023157"/>
    </source>
</evidence>
<keyword evidence="5" id="KW-1015">Disulfide bond</keyword>
<evidence type="ECO:0000256" key="10">
    <source>
        <dbReference type="ARBA" id="ARBA00043675"/>
    </source>
</evidence>
<comment type="catalytic activity">
    <reaction evidence="11">
        <text>1D-myo-inositol 1,2,6-trisphosphate + H2O = 1D-myo-inositol 1,2-bisphosphate + phosphate</text>
        <dbReference type="Rhea" id="RHEA:77131"/>
        <dbReference type="ChEBI" id="CHEBI:15377"/>
        <dbReference type="ChEBI" id="CHEBI:43474"/>
        <dbReference type="ChEBI" id="CHEBI:195537"/>
        <dbReference type="ChEBI" id="CHEBI:195539"/>
    </reaction>
    <physiologicalReaction direction="left-to-right" evidence="11">
        <dbReference type="Rhea" id="RHEA:77132"/>
    </physiologicalReaction>
</comment>
<comment type="catalytic activity">
    <reaction evidence="12">
        <text>1D-myo-inositol 1,2,4,5,6-pentakisphosphate + H2O = 1D-myo-inositol 1,2,5,6-tetrakisphosphate + phosphate</text>
        <dbReference type="Rhea" id="RHEA:77115"/>
        <dbReference type="ChEBI" id="CHEBI:15377"/>
        <dbReference type="ChEBI" id="CHEBI:43474"/>
        <dbReference type="ChEBI" id="CHEBI:57798"/>
        <dbReference type="ChEBI" id="CHEBI:195535"/>
    </reaction>
    <physiologicalReaction direction="left-to-right" evidence="12">
        <dbReference type="Rhea" id="RHEA:77116"/>
    </physiologicalReaction>
</comment>
<comment type="subcellular location">
    <subcellularLocation>
        <location evidence="1">Secreted</location>
    </subcellularLocation>
</comment>
<name>A0ABR3JZT7_9AGAR</name>
<dbReference type="PROSITE" id="PS00616">
    <property type="entry name" value="HIS_ACID_PHOSPHAT_1"/>
    <property type="match status" value="1"/>
</dbReference>
<dbReference type="PROSITE" id="PS00778">
    <property type="entry name" value="HIS_ACID_PHOSPHAT_2"/>
    <property type="match status" value="1"/>
</dbReference>
<evidence type="ECO:0000256" key="9">
    <source>
        <dbReference type="ARBA" id="ARBA00043670"/>
    </source>
</evidence>
<evidence type="ECO:0000256" key="2">
    <source>
        <dbReference type="ARBA" id="ARBA00011245"/>
    </source>
</evidence>
<evidence type="ECO:0000256" key="3">
    <source>
        <dbReference type="ARBA" id="ARBA00022525"/>
    </source>
</evidence>
<comment type="caution">
    <text evidence="17">The sequence shown here is derived from an EMBL/GenBank/DDBJ whole genome shotgun (WGS) entry which is preliminary data.</text>
</comment>
<evidence type="ECO:0000313" key="18">
    <source>
        <dbReference type="Proteomes" id="UP001556367"/>
    </source>
</evidence>
<comment type="catalytic activity">
    <reaction evidence="10">
        <text>1D-myo-inositol 1,2-bisphosphate + H2O = 1D-myo-inositol 2-phosphate + phosphate</text>
        <dbReference type="Rhea" id="RHEA:77135"/>
        <dbReference type="ChEBI" id="CHEBI:15377"/>
        <dbReference type="ChEBI" id="CHEBI:43474"/>
        <dbReference type="ChEBI" id="CHEBI:84142"/>
        <dbReference type="ChEBI" id="CHEBI:195539"/>
    </reaction>
    <physiologicalReaction direction="left-to-right" evidence="10">
        <dbReference type="Rhea" id="RHEA:77136"/>
    </physiologicalReaction>
</comment>
<evidence type="ECO:0000256" key="8">
    <source>
        <dbReference type="ARBA" id="ARBA00042300"/>
    </source>
</evidence>
<keyword evidence="4" id="KW-0378">Hydrolase</keyword>
<dbReference type="InterPro" id="IPR029033">
    <property type="entry name" value="His_PPase_superfam"/>
</dbReference>
<dbReference type="SUPFAM" id="SSF53254">
    <property type="entry name" value="Phosphoglycerate mutase-like"/>
    <property type="match status" value="1"/>
</dbReference>
<accession>A0ABR3JZT7</accession>
<feature type="transmembrane region" description="Helical" evidence="16">
    <location>
        <begin position="79"/>
        <end position="100"/>
    </location>
</feature>
<dbReference type="InterPro" id="IPR016274">
    <property type="entry name" value="Histidine_acid_Pase_euk"/>
</dbReference>
<dbReference type="InterPro" id="IPR033379">
    <property type="entry name" value="Acid_Pase_AS"/>
</dbReference>
<keyword evidence="16" id="KW-1133">Transmembrane helix</keyword>
<evidence type="ECO:0000256" key="14">
    <source>
        <dbReference type="ARBA" id="ARBA00044106"/>
    </source>
</evidence>
<reference evidence="18" key="1">
    <citation type="submission" date="2024-06" db="EMBL/GenBank/DDBJ databases">
        <title>Multi-omics analyses provide insights into the biosynthesis of the anticancer antibiotic pleurotin in Hohenbuehelia grisea.</title>
        <authorList>
            <person name="Weaver J.A."/>
            <person name="Alberti F."/>
        </authorList>
    </citation>
    <scope>NUCLEOTIDE SEQUENCE [LARGE SCALE GENOMIC DNA]</scope>
    <source>
        <strain evidence="18">T-177</strain>
    </source>
</reference>
<evidence type="ECO:0000256" key="15">
    <source>
        <dbReference type="ARBA" id="ARBA00044262"/>
    </source>
</evidence>
<dbReference type="Gene3D" id="3.40.50.1240">
    <property type="entry name" value="Phosphoglycerate mutase-like"/>
    <property type="match status" value="1"/>
</dbReference>
<sequence length="524" mass="57603">MSLSKSHTKSSPTEPWMAQNRADTHAADEIPLLADTCPTGLRDHQELDGIDDHPRLADTSLFFPSTKSSSRAADRQARFLKMLFASIWIAFTLALGASTVSGISPRKPTTAPTFTKNQKLWAQYAPWFPAAQYRAPPSGCHITQVNILQRHGARFPTSGATTAIRSALSKLSSVQNFTDPRLDFLRTYQYTLGINDLVPFGALQSSQSGQEAFKRYSSIVKKDNVPFVRAASSERVVLTATNWTAGFSAASHHVFNPVLNVIISEDGNNTLEDSLCPNAGNSAVQTQQWAQVFATPIADRLNQGAPGANLTAVDIFNLISLCPFDSVAKETKGPFCDIFDDAAFQGFEYTGDLDKFYGTGYGQALGRVQGVGYVNELLARLTGKPVVDNTQTNRTLDSSPITFPLNRTIYADFSHDNQMIAIYSAIGLFRQPQPLNPTQPDERRTWVTAKLVPFSGRLVTEKLECGHGQARKEFVRMLMNDALQPLEFCNGGKRRDGLCELDAFVESQAYARNDGEGDFQKCFA</sequence>
<evidence type="ECO:0000256" key="16">
    <source>
        <dbReference type="SAM" id="Phobius"/>
    </source>
</evidence>
<organism evidence="17 18">
    <name type="scientific">Hohenbuehelia grisea</name>
    <dbReference type="NCBI Taxonomy" id="104357"/>
    <lineage>
        <taxon>Eukaryota</taxon>
        <taxon>Fungi</taxon>
        <taxon>Dikarya</taxon>
        <taxon>Basidiomycota</taxon>
        <taxon>Agaricomycotina</taxon>
        <taxon>Agaricomycetes</taxon>
        <taxon>Agaricomycetidae</taxon>
        <taxon>Agaricales</taxon>
        <taxon>Pleurotineae</taxon>
        <taxon>Pleurotaceae</taxon>
        <taxon>Hohenbuehelia</taxon>
    </lineage>
</organism>
<protein>
    <recommendedName>
        <fullName evidence="14">Phytase A</fullName>
    </recommendedName>
    <alternativeName>
        <fullName evidence="15">Histidine acid phosphatase phyA</fullName>
    </alternativeName>
    <alternativeName>
        <fullName evidence="8">Myo-inositol hexakisphosphate phosphohydrolase A</fullName>
    </alternativeName>
    <alternativeName>
        <fullName evidence="7">Myo-inositol-hexaphosphate 3-phosphohydrolase A</fullName>
    </alternativeName>
</protein>
<dbReference type="PANTHER" id="PTHR20963">
    <property type="entry name" value="MULTIPLE INOSITOL POLYPHOSPHATE PHOSPHATASE-RELATED"/>
    <property type="match status" value="1"/>
</dbReference>
<keyword evidence="16" id="KW-0812">Transmembrane</keyword>
<dbReference type="CDD" id="cd07061">
    <property type="entry name" value="HP_HAP_like"/>
    <property type="match status" value="1"/>
</dbReference>
<keyword evidence="6" id="KW-0325">Glycoprotein</keyword>
<dbReference type="Pfam" id="PF00328">
    <property type="entry name" value="His_Phos_2"/>
    <property type="match status" value="1"/>
</dbReference>
<dbReference type="InterPro" id="IPR000560">
    <property type="entry name" value="His_Pase_clade-2"/>
</dbReference>
<evidence type="ECO:0000256" key="1">
    <source>
        <dbReference type="ARBA" id="ARBA00004613"/>
    </source>
</evidence>
<dbReference type="EMBL" id="JASNQZ010000001">
    <property type="protein sequence ID" value="KAL0960773.1"/>
    <property type="molecule type" value="Genomic_DNA"/>
</dbReference>
<evidence type="ECO:0000256" key="12">
    <source>
        <dbReference type="ARBA" id="ARBA00043748"/>
    </source>
</evidence>
<evidence type="ECO:0000256" key="7">
    <source>
        <dbReference type="ARBA" id="ARBA00041857"/>
    </source>
</evidence>
<gene>
    <name evidence="17" type="ORF">HGRIS_005794</name>
</gene>
<keyword evidence="16" id="KW-0472">Membrane</keyword>
<comment type="catalytic activity">
    <reaction evidence="9">
        <text>1D-myo-inositol 1,2,5,6-tetrakisphosphate + H2O = 1D-myo-inositol 1,2,6-trisphosphate + phosphate</text>
        <dbReference type="Rhea" id="RHEA:77119"/>
        <dbReference type="ChEBI" id="CHEBI:15377"/>
        <dbReference type="ChEBI" id="CHEBI:43474"/>
        <dbReference type="ChEBI" id="CHEBI:195535"/>
        <dbReference type="ChEBI" id="CHEBI:195537"/>
    </reaction>
    <physiologicalReaction direction="left-to-right" evidence="9">
        <dbReference type="Rhea" id="RHEA:77120"/>
    </physiologicalReaction>
</comment>
<dbReference type="Proteomes" id="UP001556367">
    <property type="component" value="Unassembled WGS sequence"/>
</dbReference>
<keyword evidence="18" id="KW-1185">Reference proteome</keyword>
<evidence type="ECO:0000256" key="13">
    <source>
        <dbReference type="ARBA" id="ARBA00043788"/>
    </source>
</evidence>
<keyword evidence="3" id="KW-0964">Secreted</keyword>
<evidence type="ECO:0000313" key="17">
    <source>
        <dbReference type="EMBL" id="KAL0960773.1"/>
    </source>
</evidence>
<evidence type="ECO:0000256" key="11">
    <source>
        <dbReference type="ARBA" id="ARBA00043721"/>
    </source>
</evidence>
<proteinExistence type="predicted"/>
<dbReference type="PANTHER" id="PTHR20963:SF24">
    <property type="entry name" value="3-PHYTASE B"/>
    <property type="match status" value="1"/>
</dbReference>
<dbReference type="PIRSF" id="PIRSF000894">
    <property type="entry name" value="Acid_phosphatase"/>
    <property type="match status" value="1"/>
</dbReference>
<comment type="catalytic activity">
    <reaction evidence="13">
        <text>1D-myo-inositol hexakisphosphate + H2O = 1D-myo-inositol 1,2,4,5,6-pentakisphosphate + phosphate</text>
        <dbReference type="Rhea" id="RHEA:16989"/>
        <dbReference type="ChEBI" id="CHEBI:15377"/>
        <dbReference type="ChEBI" id="CHEBI:43474"/>
        <dbReference type="ChEBI" id="CHEBI:57798"/>
        <dbReference type="ChEBI" id="CHEBI:58130"/>
        <dbReference type="EC" id="3.1.3.8"/>
    </reaction>
    <physiologicalReaction direction="left-to-right" evidence="13">
        <dbReference type="Rhea" id="RHEA:16990"/>
    </physiologicalReaction>
</comment>